<sequence length="121" mass="13988">MKYCNGAETFYTYDPQRGKAGGQMAHTNTYGTDTGKKFQLANVKDVIGDYASYGSANYKFELDSKNNLHVTVYDTKTEYSFLYHAPKTDRHSRKENKFMGETKQTYHFVVTLQELKQRAEK</sequence>
<evidence type="ECO:0000313" key="2">
    <source>
        <dbReference type="Proteomes" id="UP000285776"/>
    </source>
</evidence>
<evidence type="ECO:0000313" key="1">
    <source>
        <dbReference type="EMBL" id="RGW72181.1"/>
    </source>
</evidence>
<protein>
    <submittedName>
        <fullName evidence="1">Uncharacterized protein</fullName>
    </submittedName>
</protein>
<dbReference type="EMBL" id="QSAV01000121">
    <property type="protein sequence ID" value="RGW72181.1"/>
    <property type="molecule type" value="Genomic_DNA"/>
</dbReference>
<reference evidence="1 2" key="1">
    <citation type="submission" date="2018-08" db="EMBL/GenBank/DDBJ databases">
        <title>A genome reference for cultivated species of the human gut microbiota.</title>
        <authorList>
            <person name="Zou Y."/>
            <person name="Xue W."/>
            <person name="Luo G."/>
        </authorList>
    </citation>
    <scope>NUCLEOTIDE SEQUENCE [LARGE SCALE GENOMIC DNA]</scope>
    <source>
        <strain evidence="1 2">AF10-17</strain>
    </source>
</reference>
<gene>
    <name evidence="1" type="ORF">DWV53_15325</name>
</gene>
<accession>A0AA93BGD0</accession>
<organism evidence="1 2">
    <name type="scientific">Segatella copri</name>
    <dbReference type="NCBI Taxonomy" id="165179"/>
    <lineage>
        <taxon>Bacteria</taxon>
        <taxon>Pseudomonadati</taxon>
        <taxon>Bacteroidota</taxon>
        <taxon>Bacteroidia</taxon>
        <taxon>Bacteroidales</taxon>
        <taxon>Prevotellaceae</taxon>
        <taxon>Segatella</taxon>
    </lineage>
</organism>
<dbReference type="AlphaFoldDB" id="A0AA93BGD0"/>
<dbReference type="RefSeq" id="WP_118155481.1">
    <property type="nucleotide sequence ID" value="NZ_QSAV01000121.1"/>
</dbReference>
<proteinExistence type="predicted"/>
<comment type="caution">
    <text evidence="1">The sequence shown here is derived from an EMBL/GenBank/DDBJ whole genome shotgun (WGS) entry which is preliminary data.</text>
</comment>
<name>A0AA93BGD0_9BACT</name>
<dbReference type="Proteomes" id="UP000285776">
    <property type="component" value="Unassembled WGS sequence"/>
</dbReference>